<dbReference type="GO" id="GO:0001411">
    <property type="term" value="C:hyphal tip"/>
    <property type="evidence" value="ECO:0007669"/>
    <property type="project" value="UniProtKB-ARBA"/>
</dbReference>
<dbReference type="GO" id="GO:0005934">
    <property type="term" value="C:cellular bud tip"/>
    <property type="evidence" value="ECO:0007669"/>
    <property type="project" value="UniProtKB-ARBA"/>
</dbReference>
<dbReference type="GO" id="GO:0030010">
    <property type="term" value="P:establishment of cell polarity"/>
    <property type="evidence" value="ECO:0007669"/>
    <property type="project" value="UniProtKB-ARBA"/>
</dbReference>
<dbReference type="FunFam" id="1.20.58.2220:FF:000006">
    <property type="entry name" value="Cytokinesis protein sepA"/>
    <property type="match status" value="1"/>
</dbReference>
<dbReference type="SMART" id="SM00498">
    <property type="entry name" value="FH2"/>
    <property type="match status" value="1"/>
</dbReference>
<feature type="coiled-coil region" evidence="7">
    <location>
        <begin position="620"/>
        <end position="715"/>
    </location>
</feature>
<comment type="subcellular location">
    <subcellularLocation>
        <location evidence="1">Bud neck</location>
    </subcellularLocation>
    <subcellularLocation>
        <location evidence="2">Cell septum</location>
    </subcellularLocation>
</comment>
<dbReference type="PANTHER" id="PTHR47102:SF2">
    <property type="entry name" value="PROTEIN BNI1"/>
    <property type="match status" value="1"/>
</dbReference>
<feature type="region of interest" description="Disordered" evidence="8">
    <location>
        <begin position="1026"/>
        <end position="1131"/>
    </location>
</feature>
<dbReference type="GO" id="GO:0030428">
    <property type="term" value="C:cell septum"/>
    <property type="evidence" value="ECO:0007669"/>
    <property type="project" value="UniProtKB-SubCell"/>
</dbReference>
<dbReference type="OrthoDB" id="1104827at2759"/>
<comment type="caution">
    <text evidence="12">The sequence shown here is derived from an EMBL/GenBank/DDBJ whole genome shotgun (WGS) entry which is preliminary data.</text>
</comment>
<feature type="compositionally biased region" description="Basic and acidic residues" evidence="8">
    <location>
        <begin position="1026"/>
        <end position="1035"/>
    </location>
</feature>
<dbReference type="PANTHER" id="PTHR47102">
    <property type="entry name" value="PROTEIN BNI1"/>
    <property type="match status" value="1"/>
</dbReference>
<dbReference type="EMBL" id="CANTUO010000001">
    <property type="protein sequence ID" value="CAI5757110.1"/>
    <property type="molecule type" value="Genomic_DNA"/>
</dbReference>
<feature type="compositionally biased region" description="Pro residues" evidence="8">
    <location>
        <begin position="1081"/>
        <end position="1091"/>
    </location>
</feature>
<feature type="compositionally biased region" description="Polar residues" evidence="8">
    <location>
        <begin position="1049"/>
        <end position="1058"/>
    </location>
</feature>
<evidence type="ECO:0000256" key="8">
    <source>
        <dbReference type="SAM" id="MobiDB-lite"/>
    </source>
</evidence>
<sequence>MRRKQPEPNQLHPRINDELNNSFIYNHSNKSDHSNGSPTQNNRKSSSSIFSLRRNKVKDKDTNDLSSNDSASILTSSTHHSNHSGRTHQAYPSRTTSIASQSTIPNPQPSLHSRQPSTYSISTSNPYDLSKPYQSNNYPQLSRKSTNLSITSKSKDISELQDNLVRPESAFEIEKMYKELLEKLNYKSLPPDVRRNMMNFDIDKKWMMIVQDRKAEIERQKRPEQVSQEQYCKLLLSKKISSVELNSLWMQLRSGSVDWARKFVYDCQGDTLLSSYLMKLHDEMAKSQVHDLNEDIFYKESNVMKALKCIMNQRLGAERIKTDAELYVNAVAGSLLSPSLSTRKLASDALAFMATYDAEDNSRYHKILKALDSLGERTRFEYDYDEITKKSSEKLKRKAPSTNYKRFEVWIQSAISVVSKRGRFPKSMVGAGNEVKRNIGLSNSATKSENHLTEYCEATGLLIDVIISNGADCKIRMRLRNQFKVAGVLKLFENFKELYNPDVERLITKFFEDEKQDEEELVFRGNFDENINFSDPVDIIQSLWNGIKDSQAQDYFLSAVQNLYLNQYDQRNNSQEVLNSMRILDGLIQNITSVRTTNEETAINVAIHKLYSTLSTDDEYRRALEEAKNFRKIAEEATAERDDMSRQLSMGADNMISNLNNELKERDMIISRFRRTNEEMKEEINELKTKYIKEKQESELEMRELLIMLNNNESNFETSRKGNKTTVLLSTSNAELAQRLQKQIHRRRAEFKLDNKQLGGTQVEPSSRLRALRDQMGDIENMARELEMTDFETFVQQEEEPEQVSEPEIVELSSESEEESKTPPPLILPTDPKRGVRNDDLNKLDNLRKKLANLQSESNDIMKYNSSSMFSKQKYLAMERLRELENNFKDFNIDFDLEGDPDKENFEFVPSTPIDDSMKDKIKEELEEVEKLRIELRKQLDAANKLQSPKRNSIMERIENKYEKGQVKVETNSEIVQPTKDQKRSNRMTTIGAMDPKFLKELSSKVELAEPINIDESESVSKIVIETKDEPKQEKNSNSPPPPPMRSLLKSNSIESTPSAPPPPPPPLPPILNYNSTSSLAPPPPPPPPPGFLTNGIPPAPPLPPPPSSNIPKIASPIPTSSNRFSHIPRPKKKLKQLHWEKIDYDQTSNSFWNDPKNSTLVSDLMSKGIFDEIEVIFAAKEIKKLATKKKEDLDKVSFLSRDVAQQFSINLHSFNSLSDEELIAKVLRCDKDVLENLAVLEFFNKPEIVEVTNTLARNFEPYSIDYKADDISKPDKDPNELQRPDRIYLELIYNLQHYWKSRIRALTVVSNYEKDYDDLVGKLRLIDEGVDCIKNSKHLKGVFEIILTVGNYMNDSTKQAKGFKLSSLQRLSFMKDDKNSMTFLHYVEKVIRTQYPEFLEFLDELSKCNDIIKFSIENIYDDCKEFSQSIKNVQTSIDIGNLSDVSKFHPLDRVLKIVLPALPKAKRKGELLIDQANFTLNQFDNLMIYFGEDPTDQFIKNSFISKFTNFMKDFKRAQADNLKREEEIRIYEQRKKLLETPKKVSDDNLKNEGDEENVNGVMDSLLEKLKAPTKVETSSARKRAFMRKHILDNQRRQQSASPIKTDSEDRNNGSSTPDNLLLNDLEPENIEDGESRARNLLQVLRNADDEDTSDTKSSVQKFRQERMKKKLNNASEIETTIDEESQG</sequence>
<keyword evidence="4 7" id="KW-0175">Coiled coil</keyword>
<evidence type="ECO:0000256" key="1">
    <source>
        <dbReference type="ARBA" id="ARBA00004266"/>
    </source>
</evidence>
<keyword evidence="13" id="KW-1185">Reference proteome</keyword>
<evidence type="ECO:0000259" key="10">
    <source>
        <dbReference type="PROSITE" id="PS51232"/>
    </source>
</evidence>
<dbReference type="FunFam" id="6.10.30.50:FF:000001">
    <property type="entry name" value="Cytokinesis sepA protein"/>
    <property type="match status" value="1"/>
</dbReference>
<dbReference type="SMART" id="SM01140">
    <property type="entry name" value="Drf_GBD"/>
    <property type="match status" value="1"/>
</dbReference>
<evidence type="ECO:0000256" key="3">
    <source>
        <dbReference type="ARBA" id="ARBA00022618"/>
    </source>
</evidence>
<dbReference type="SUPFAM" id="SSF101447">
    <property type="entry name" value="Formin homology 2 domain (FH2 domain)"/>
    <property type="match status" value="1"/>
</dbReference>
<dbReference type="GO" id="GO:0000920">
    <property type="term" value="P:septum digestion after cytokinesis"/>
    <property type="evidence" value="ECO:0007669"/>
    <property type="project" value="UniProtKB-ARBA"/>
</dbReference>
<dbReference type="PROSITE" id="PS51444">
    <property type="entry name" value="FH2"/>
    <property type="match status" value="1"/>
</dbReference>
<dbReference type="InterPro" id="IPR015425">
    <property type="entry name" value="FH2_Formin"/>
</dbReference>
<feature type="domain" description="FH2" evidence="11">
    <location>
        <begin position="1125"/>
        <end position="1541"/>
    </location>
</feature>
<accession>A0A9W4TTH3</accession>
<evidence type="ECO:0000256" key="6">
    <source>
        <dbReference type="ARBA" id="ARBA00037935"/>
    </source>
</evidence>
<dbReference type="InterPro" id="IPR042201">
    <property type="entry name" value="FH2_Formin_sf"/>
</dbReference>
<feature type="region of interest" description="Disordered" evidence="8">
    <location>
        <begin position="24"/>
        <end position="149"/>
    </location>
</feature>
<dbReference type="InterPro" id="IPR014767">
    <property type="entry name" value="DAD_dom"/>
</dbReference>
<dbReference type="InterPro" id="IPR016024">
    <property type="entry name" value="ARM-type_fold"/>
</dbReference>
<dbReference type="SMART" id="SM01139">
    <property type="entry name" value="Drf_FH3"/>
    <property type="match status" value="1"/>
</dbReference>
<proteinExistence type="inferred from homology"/>
<evidence type="ECO:0000256" key="5">
    <source>
        <dbReference type="ARBA" id="ARBA00023306"/>
    </source>
</evidence>
<dbReference type="PROSITE" id="PS51231">
    <property type="entry name" value="DAD"/>
    <property type="match status" value="1"/>
</dbReference>
<dbReference type="Proteomes" id="UP001152885">
    <property type="component" value="Unassembled WGS sequence"/>
</dbReference>
<evidence type="ECO:0000313" key="12">
    <source>
        <dbReference type="EMBL" id="CAI5757110.1"/>
    </source>
</evidence>
<dbReference type="Gene3D" id="1.10.238.150">
    <property type="entry name" value="Formin, FH3 diaphanous domain"/>
    <property type="match status" value="1"/>
</dbReference>
<dbReference type="GO" id="GO:1903475">
    <property type="term" value="P:mitotic actomyosin contractile ring assembly"/>
    <property type="evidence" value="ECO:0007669"/>
    <property type="project" value="TreeGrafter"/>
</dbReference>
<comment type="similarity">
    <text evidence="6">Belongs to the formin homology family. BNI1 subfamily.</text>
</comment>
<feature type="region of interest" description="Disordered" evidence="8">
    <location>
        <begin position="795"/>
        <end position="839"/>
    </location>
</feature>
<feature type="domain" description="DAD" evidence="9">
    <location>
        <begin position="1556"/>
        <end position="1586"/>
    </location>
</feature>
<dbReference type="InterPro" id="IPR010473">
    <property type="entry name" value="GTPase-bd"/>
</dbReference>
<dbReference type="Pfam" id="PF06367">
    <property type="entry name" value="Drf_FH3"/>
    <property type="match status" value="1"/>
</dbReference>
<feature type="domain" description="GBD/FH3" evidence="10">
    <location>
        <begin position="165"/>
        <end position="599"/>
    </location>
</feature>
<dbReference type="Gene3D" id="1.20.58.2220">
    <property type="entry name" value="Formin, FH2 domain"/>
    <property type="match status" value="1"/>
</dbReference>
<name>A0A9W4TTH3_9ASCO</name>
<dbReference type="GO" id="GO:0032991">
    <property type="term" value="C:protein-containing complex"/>
    <property type="evidence" value="ECO:0007669"/>
    <property type="project" value="UniProtKB-ARBA"/>
</dbReference>
<evidence type="ECO:0000256" key="4">
    <source>
        <dbReference type="ARBA" id="ARBA00023054"/>
    </source>
</evidence>
<dbReference type="InterPro" id="IPR051661">
    <property type="entry name" value="Actin_filament_regulator"/>
</dbReference>
<feature type="compositionally biased region" description="Polar residues" evidence="8">
    <location>
        <begin position="24"/>
        <end position="50"/>
    </location>
</feature>
<dbReference type="Pfam" id="PF02181">
    <property type="entry name" value="FH2"/>
    <property type="match status" value="1"/>
</dbReference>
<dbReference type="PROSITE" id="PS51232">
    <property type="entry name" value="GBD_FH3"/>
    <property type="match status" value="1"/>
</dbReference>
<keyword evidence="5" id="KW-0131">Cell cycle</keyword>
<dbReference type="GO" id="GO:0003779">
    <property type="term" value="F:actin binding"/>
    <property type="evidence" value="ECO:0007669"/>
    <property type="project" value="InterPro"/>
</dbReference>
<feature type="compositionally biased region" description="Polar residues" evidence="8">
    <location>
        <begin position="90"/>
        <end position="149"/>
    </location>
</feature>
<feature type="region of interest" description="Disordered" evidence="8">
    <location>
        <begin position="1573"/>
        <end position="1625"/>
    </location>
</feature>
<dbReference type="InterPro" id="IPR014768">
    <property type="entry name" value="GBD/FH3_dom"/>
</dbReference>
<dbReference type="GO" id="GO:0000142">
    <property type="term" value="C:cellular bud neck contractile ring"/>
    <property type="evidence" value="ECO:0007669"/>
    <property type="project" value="UniProtKB-ARBA"/>
</dbReference>
<feature type="region of interest" description="Disordered" evidence="8">
    <location>
        <begin position="1644"/>
        <end position="1688"/>
    </location>
</feature>
<evidence type="ECO:0000313" key="13">
    <source>
        <dbReference type="Proteomes" id="UP001152885"/>
    </source>
</evidence>
<dbReference type="Gene3D" id="1.25.10.10">
    <property type="entry name" value="Leucine-rich Repeat Variant"/>
    <property type="match status" value="1"/>
</dbReference>
<dbReference type="Gene3D" id="6.10.30.50">
    <property type="match status" value="1"/>
</dbReference>
<dbReference type="InterPro" id="IPR010472">
    <property type="entry name" value="FH3_dom"/>
</dbReference>
<dbReference type="GO" id="GO:0000131">
    <property type="term" value="C:incipient cellular bud site"/>
    <property type="evidence" value="ECO:0007669"/>
    <property type="project" value="UniProtKB-ARBA"/>
</dbReference>
<feature type="compositionally biased region" description="Polar residues" evidence="8">
    <location>
        <begin position="64"/>
        <end position="79"/>
    </location>
</feature>
<feature type="compositionally biased region" description="Pro residues" evidence="8">
    <location>
        <begin position="1098"/>
        <end position="1109"/>
    </location>
</feature>
<dbReference type="InterPro" id="IPR011989">
    <property type="entry name" value="ARM-like"/>
</dbReference>
<dbReference type="SUPFAM" id="SSF48371">
    <property type="entry name" value="ARM repeat"/>
    <property type="match status" value="1"/>
</dbReference>
<reference evidence="12" key="1">
    <citation type="submission" date="2022-12" db="EMBL/GenBank/DDBJ databases">
        <authorList>
            <person name="Brejova B."/>
        </authorList>
    </citation>
    <scope>NUCLEOTIDE SEQUENCE</scope>
</reference>
<organism evidence="12 13">
    <name type="scientific">Candida verbasci</name>
    <dbReference type="NCBI Taxonomy" id="1227364"/>
    <lineage>
        <taxon>Eukaryota</taxon>
        <taxon>Fungi</taxon>
        <taxon>Dikarya</taxon>
        <taxon>Ascomycota</taxon>
        <taxon>Saccharomycotina</taxon>
        <taxon>Pichiomycetes</taxon>
        <taxon>Debaryomycetaceae</taxon>
        <taxon>Candida/Lodderomyces clade</taxon>
        <taxon>Candida</taxon>
    </lineage>
</organism>
<feature type="compositionally biased region" description="Low complexity" evidence="8">
    <location>
        <begin position="1110"/>
        <end position="1119"/>
    </location>
</feature>
<feature type="compositionally biased region" description="Pro residues" evidence="8">
    <location>
        <begin position="1059"/>
        <end position="1070"/>
    </location>
</feature>
<dbReference type="Pfam" id="PF06371">
    <property type="entry name" value="Drf_GBD"/>
    <property type="match status" value="1"/>
</dbReference>
<protein>
    <submittedName>
        <fullName evidence="12">Uncharacterized protein</fullName>
    </submittedName>
</protein>
<dbReference type="GO" id="GO:0043332">
    <property type="term" value="C:mating projection tip"/>
    <property type="evidence" value="ECO:0007669"/>
    <property type="project" value="TreeGrafter"/>
</dbReference>
<gene>
    <name evidence="12" type="ORF">CANVERA_P1627</name>
</gene>
<dbReference type="GO" id="GO:0033554">
    <property type="term" value="P:cellular response to stress"/>
    <property type="evidence" value="ECO:0007669"/>
    <property type="project" value="UniProtKB-ARBA"/>
</dbReference>
<evidence type="ECO:0000259" key="11">
    <source>
        <dbReference type="PROSITE" id="PS51444"/>
    </source>
</evidence>
<keyword evidence="3" id="KW-0132">Cell division</keyword>
<feature type="coiled-coil region" evidence="7">
    <location>
        <begin position="915"/>
        <end position="946"/>
    </location>
</feature>
<dbReference type="GO" id="GO:0031267">
    <property type="term" value="F:small GTPase binding"/>
    <property type="evidence" value="ECO:0007669"/>
    <property type="project" value="InterPro"/>
</dbReference>
<dbReference type="GO" id="GO:0051017">
    <property type="term" value="P:actin filament bundle assembly"/>
    <property type="evidence" value="ECO:0007669"/>
    <property type="project" value="TreeGrafter"/>
</dbReference>
<evidence type="ECO:0000256" key="7">
    <source>
        <dbReference type="SAM" id="Coils"/>
    </source>
</evidence>
<evidence type="ECO:0000256" key="2">
    <source>
        <dbReference type="ARBA" id="ARBA00004431"/>
    </source>
</evidence>
<dbReference type="GO" id="GO:0051016">
    <property type="term" value="P:barbed-end actin filament capping"/>
    <property type="evidence" value="ECO:0007669"/>
    <property type="project" value="TreeGrafter"/>
</dbReference>
<feature type="compositionally biased region" description="Acidic residues" evidence="8">
    <location>
        <begin position="797"/>
        <end position="818"/>
    </location>
</feature>
<evidence type="ECO:0000259" key="9">
    <source>
        <dbReference type="PROSITE" id="PS51231"/>
    </source>
</evidence>